<dbReference type="SUPFAM" id="SSF69593">
    <property type="entry name" value="Glycerol-3-phosphate (1)-acyltransferase"/>
    <property type="match status" value="1"/>
</dbReference>
<keyword evidence="2" id="KW-1185">Reference proteome</keyword>
<evidence type="ECO:0000313" key="2">
    <source>
        <dbReference type="Proteomes" id="UP000193870"/>
    </source>
</evidence>
<name>A0A1Y5S998_9RHOB</name>
<dbReference type="Proteomes" id="UP000193870">
    <property type="component" value="Unassembled WGS sequence"/>
</dbReference>
<dbReference type="STRING" id="315423.SAMN04488020_103124"/>
<evidence type="ECO:0000313" key="1">
    <source>
        <dbReference type="EMBL" id="SLN33945.1"/>
    </source>
</evidence>
<evidence type="ECO:0008006" key="3">
    <source>
        <dbReference type="Google" id="ProtNLM"/>
    </source>
</evidence>
<sequence length="261" mass="29031">MSPPSDPAALRSPRMVAFFERVMRGQIARNFRALRVAKPGLPELVPDRPVMVFTNHPSWWDPAVFMAVHGVLFPGRAGFGPIDAEMLERYRFMARIGVFGVPQDGARGAAQFLRTGRRILDEPDRVMWITAQGRFADMRERPLGLRPGAAHLLARCPQVQAVPMAVEYPFWSERRPEALLAFGTPVEVSPSDGPDAIAARLEAALTDTADTLATRAIARDPAAFESLIDGRRGTGGVYGQWQRLRDRMAGREHVSDHEPRR</sequence>
<dbReference type="RefSeq" id="WP_090928839.1">
    <property type="nucleotide sequence ID" value="NZ_FOPF01000003.1"/>
</dbReference>
<dbReference type="EMBL" id="FWFV01000003">
    <property type="protein sequence ID" value="SLN33945.1"/>
    <property type="molecule type" value="Genomic_DNA"/>
</dbReference>
<reference evidence="1 2" key="1">
    <citation type="submission" date="2017-03" db="EMBL/GenBank/DDBJ databases">
        <authorList>
            <person name="Afonso C.L."/>
            <person name="Miller P.J."/>
            <person name="Scott M.A."/>
            <person name="Spackman E."/>
            <person name="Goraichik I."/>
            <person name="Dimitrov K.M."/>
            <person name="Suarez D.L."/>
            <person name="Swayne D.E."/>
        </authorList>
    </citation>
    <scope>NUCLEOTIDE SEQUENCE [LARGE SCALE GENOMIC DNA]</scope>
    <source>
        <strain evidence="1 2">CECT 7066</strain>
    </source>
</reference>
<protein>
    <recommendedName>
        <fullName evidence="3">Acyltransferase</fullName>
    </recommendedName>
</protein>
<gene>
    <name evidence="1" type="ORF">PAM7066_01404</name>
</gene>
<dbReference type="OrthoDB" id="152799at2"/>
<accession>A0A1Y5S998</accession>
<dbReference type="AlphaFoldDB" id="A0A1Y5S998"/>
<organism evidence="1 2">
    <name type="scientific">Palleronia marisminoris</name>
    <dbReference type="NCBI Taxonomy" id="315423"/>
    <lineage>
        <taxon>Bacteria</taxon>
        <taxon>Pseudomonadati</taxon>
        <taxon>Pseudomonadota</taxon>
        <taxon>Alphaproteobacteria</taxon>
        <taxon>Rhodobacterales</taxon>
        <taxon>Roseobacteraceae</taxon>
        <taxon>Palleronia</taxon>
    </lineage>
</organism>
<dbReference type="CDD" id="cd06551">
    <property type="entry name" value="LPLAT"/>
    <property type="match status" value="1"/>
</dbReference>
<proteinExistence type="predicted"/>